<proteinExistence type="predicted"/>
<dbReference type="Pfam" id="PF09055">
    <property type="entry name" value="Sod_Ni"/>
    <property type="match status" value="1"/>
</dbReference>
<dbReference type="Gene3D" id="1.20.120.400">
    <property type="entry name" value="Nickel-containing superoxide dismutase"/>
    <property type="match status" value="1"/>
</dbReference>
<reference evidence="1 2" key="1">
    <citation type="journal article" date="2016" name="Nat. Commun.">
        <title>Thousands of microbial genomes shed light on interconnected biogeochemical processes in an aquifer system.</title>
        <authorList>
            <person name="Anantharaman K."/>
            <person name="Brown C.T."/>
            <person name="Hug L.A."/>
            <person name="Sharon I."/>
            <person name="Castelle C.J."/>
            <person name="Probst A.J."/>
            <person name="Thomas B.C."/>
            <person name="Singh A."/>
            <person name="Wilkins M.J."/>
            <person name="Karaoz U."/>
            <person name="Brodie E.L."/>
            <person name="Williams K.H."/>
            <person name="Hubbard S.S."/>
            <person name="Banfield J.F."/>
        </authorList>
    </citation>
    <scope>NUCLEOTIDE SEQUENCE [LARGE SCALE GENOMIC DNA]</scope>
</reference>
<protein>
    <submittedName>
        <fullName evidence="1">Superoxide dismutase, Ni</fullName>
    </submittedName>
</protein>
<dbReference type="NCBIfam" id="TIGR02753">
    <property type="entry name" value="sodN"/>
    <property type="match status" value="1"/>
</dbReference>
<dbReference type="InterPro" id="IPR014123">
    <property type="entry name" value="Superoxide_dismutase_Ni-type"/>
</dbReference>
<dbReference type="InterPro" id="IPR036502">
    <property type="entry name" value="NiSOD_sf"/>
</dbReference>
<evidence type="ECO:0000313" key="2">
    <source>
        <dbReference type="Proteomes" id="UP000177235"/>
    </source>
</evidence>
<sequence length="138" mass="16063">MKLIETVYAHCDIPCGIYSDHPSQIAADTVVKMNEKIAELGEPPHHSEKEKFLAYHNSLTRMILVKEQHAELCKREILILWTDYFKPAHLEKYPDLHEQIWKACKLASKNKQEINMQTAKELQEAVHEIGHIFSETKK</sequence>
<dbReference type="GO" id="GO:0004784">
    <property type="term" value="F:superoxide dismutase activity"/>
    <property type="evidence" value="ECO:0007669"/>
    <property type="project" value="InterPro"/>
</dbReference>
<dbReference type="EMBL" id="MFFF01000017">
    <property type="protein sequence ID" value="OGE99737.1"/>
    <property type="molecule type" value="Genomic_DNA"/>
</dbReference>
<dbReference type="AlphaFoldDB" id="A0A1F5QC86"/>
<name>A0A1F5QC86_9BACT</name>
<dbReference type="Proteomes" id="UP000177235">
    <property type="component" value="Unassembled WGS sequence"/>
</dbReference>
<gene>
    <name evidence="1" type="ORF">A3J05_01895</name>
</gene>
<dbReference type="SUPFAM" id="SSF109770">
    <property type="entry name" value="Nickel-containing superoxide dismutase, NiSOD"/>
    <property type="match status" value="1"/>
</dbReference>
<organism evidence="1 2">
    <name type="scientific">Candidatus Doudnabacteria bacterium RIFCSPLOWO2_02_FULL_48_13</name>
    <dbReference type="NCBI Taxonomy" id="1817845"/>
    <lineage>
        <taxon>Bacteria</taxon>
        <taxon>Candidatus Doudnaibacteriota</taxon>
    </lineage>
</organism>
<dbReference type="GO" id="GO:0016151">
    <property type="term" value="F:nickel cation binding"/>
    <property type="evidence" value="ECO:0007669"/>
    <property type="project" value="InterPro"/>
</dbReference>
<accession>A0A1F5QC86</accession>
<evidence type="ECO:0000313" key="1">
    <source>
        <dbReference type="EMBL" id="OGE99737.1"/>
    </source>
</evidence>
<comment type="caution">
    <text evidence="1">The sequence shown here is derived from an EMBL/GenBank/DDBJ whole genome shotgun (WGS) entry which is preliminary data.</text>
</comment>